<protein>
    <recommendedName>
        <fullName evidence="3">Metallopeptidase family protein</fullName>
    </recommendedName>
</protein>
<sequence length="123" mass="13588">MDMTRRRFEYVVARALEAIPEAFKPYLEGLPVVVEDEPSVELLETLGVPPGETLLGLFSGPAVGEEMQGSVLLPARITVFRLPHLADAENVLELEREVARTVLHEVAHRFGIGEERLEDLGLG</sequence>
<evidence type="ECO:0008006" key="3">
    <source>
        <dbReference type="Google" id="ProtNLM"/>
    </source>
</evidence>
<dbReference type="AlphaFoldDB" id="A0AA48KB47"/>
<dbReference type="EMBL" id="AP027080">
    <property type="protein sequence ID" value="BDU74705.1"/>
    <property type="molecule type" value="Genomic_DNA"/>
</dbReference>
<gene>
    <name evidence="1" type="ORF">METEAL_38790</name>
</gene>
<dbReference type="KEGG" id="msil:METEAL_38790"/>
<name>A0AA48KB47_9BACT</name>
<accession>A0AA48KB47</accession>
<proteinExistence type="predicted"/>
<dbReference type="Pfam" id="PF06262">
    <property type="entry name" value="Zincin_1"/>
    <property type="match status" value="1"/>
</dbReference>
<dbReference type="InterPro" id="IPR010428">
    <property type="entry name" value="Zincin_1"/>
</dbReference>
<dbReference type="Gene3D" id="3.30.2010.20">
    <property type="match status" value="1"/>
</dbReference>
<evidence type="ECO:0000313" key="1">
    <source>
        <dbReference type="EMBL" id="BDU74705.1"/>
    </source>
</evidence>
<organism evidence="1 2">
    <name type="scientific">Mesoterricola silvestris</name>
    <dbReference type="NCBI Taxonomy" id="2927979"/>
    <lineage>
        <taxon>Bacteria</taxon>
        <taxon>Pseudomonadati</taxon>
        <taxon>Acidobacteriota</taxon>
        <taxon>Holophagae</taxon>
        <taxon>Holophagales</taxon>
        <taxon>Holophagaceae</taxon>
        <taxon>Mesoterricola</taxon>
    </lineage>
</organism>
<dbReference type="Proteomes" id="UP001238179">
    <property type="component" value="Chromosome"/>
</dbReference>
<dbReference type="SUPFAM" id="SSF55486">
    <property type="entry name" value="Metalloproteases ('zincins'), catalytic domain"/>
    <property type="match status" value="1"/>
</dbReference>
<dbReference type="InterPro" id="IPR038555">
    <property type="entry name" value="Zincin_1_sf"/>
</dbReference>
<keyword evidence="2" id="KW-1185">Reference proteome</keyword>
<dbReference type="CDD" id="cd12952">
    <property type="entry name" value="MMP_ACEL2062"/>
    <property type="match status" value="1"/>
</dbReference>
<evidence type="ECO:0000313" key="2">
    <source>
        <dbReference type="Proteomes" id="UP001238179"/>
    </source>
</evidence>
<reference evidence="2" key="1">
    <citation type="journal article" date="2023" name="Int. J. Syst. Evol. Microbiol.">
        <title>Mesoterricola silvestris gen. nov., sp. nov., Mesoterricola sediminis sp. nov., Geothrix oryzae sp. nov., Geothrix edaphica sp. nov., Geothrix rubra sp. nov., and Geothrix limicola sp. nov., six novel members of Acidobacteriota isolated from soils.</title>
        <authorList>
            <person name="Itoh H."/>
            <person name="Sugisawa Y."/>
            <person name="Mise K."/>
            <person name="Xu Z."/>
            <person name="Kuniyasu M."/>
            <person name="Ushijima N."/>
            <person name="Kawano K."/>
            <person name="Kobayashi E."/>
            <person name="Shiratori Y."/>
            <person name="Masuda Y."/>
            <person name="Senoo K."/>
        </authorList>
    </citation>
    <scope>NUCLEOTIDE SEQUENCE [LARGE SCALE GENOMIC DNA]</scope>
    <source>
        <strain evidence="2">W79</strain>
    </source>
</reference>